<dbReference type="Pfam" id="PF01774">
    <property type="entry name" value="UreD"/>
    <property type="match status" value="1"/>
</dbReference>
<proteinExistence type="inferred from homology"/>
<dbReference type="GO" id="GO:0005737">
    <property type="term" value="C:cytoplasm"/>
    <property type="evidence" value="ECO:0007669"/>
    <property type="project" value="UniProtKB-SubCell"/>
</dbReference>
<protein>
    <recommendedName>
        <fullName evidence="3">Urease accessory protein UreD</fullName>
    </recommendedName>
</protein>
<evidence type="ECO:0000313" key="4">
    <source>
        <dbReference type="EMBL" id="SPF81570.1"/>
    </source>
</evidence>
<dbReference type="InterPro" id="IPR002669">
    <property type="entry name" value="UreD"/>
</dbReference>
<dbReference type="Proteomes" id="UP000244904">
    <property type="component" value="Unassembled WGS sequence"/>
</dbReference>
<comment type="subcellular location">
    <subcellularLocation>
        <location evidence="3">Cytoplasm</location>
    </subcellularLocation>
</comment>
<dbReference type="RefSeq" id="WP_245897924.1">
    <property type="nucleotide sequence ID" value="NZ_OMOJ01000011.1"/>
</dbReference>
<evidence type="ECO:0000256" key="3">
    <source>
        <dbReference type="HAMAP-Rule" id="MF_01384"/>
    </source>
</evidence>
<keyword evidence="3" id="KW-0996">Nickel insertion</keyword>
<comment type="similarity">
    <text evidence="1 3">Belongs to the UreD family.</text>
</comment>
<dbReference type="HAMAP" id="MF_01384">
    <property type="entry name" value="UreD"/>
    <property type="match status" value="1"/>
</dbReference>
<keyword evidence="5" id="KW-1185">Reference proteome</keyword>
<evidence type="ECO:0000256" key="1">
    <source>
        <dbReference type="ARBA" id="ARBA00007177"/>
    </source>
</evidence>
<reference evidence="5" key="1">
    <citation type="submission" date="2018-03" db="EMBL/GenBank/DDBJ databases">
        <authorList>
            <person name="Rodrigo-Torres L."/>
            <person name="Arahal R. D."/>
            <person name="Lucena T."/>
        </authorList>
    </citation>
    <scope>NUCLEOTIDE SEQUENCE [LARGE SCALE GENOMIC DNA]</scope>
    <source>
        <strain evidence="5">CECT 8871</strain>
    </source>
</reference>
<dbReference type="EMBL" id="OMOJ01000011">
    <property type="protein sequence ID" value="SPF81570.1"/>
    <property type="molecule type" value="Genomic_DNA"/>
</dbReference>
<comment type="function">
    <text evidence="3">Required for maturation of urease via the functional incorporation of the urease nickel metallocenter.</text>
</comment>
<keyword evidence="3" id="KW-0963">Cytoplasm</keyword>
<organism evidence="4 5">
    <name type="scientific">Pseudoprimorskyibacter insulae</name>
    <dbReference type="NCBI Taxonomy" id="1695997"/>
    <lineage>
        <taxon>Bacteria</taxon>
        <taxon>Pseudomonadati</taxon>
        <taxon>Pseudomonadota</taxon>
        <taxon>Alphaproteobacteria</taxon>
        <taxon>Rhodobacterales</taxon>
        <taxon>Paracoccaceae</taxon>
        <taxon>Pseudoprimorskyibacter</taxon>
    </lineage>
</organism>
<sequence length="273" mass="29158">MISAADTAKAQRARGALRLSARRRGPLSEIGELYQAGSMRLLFPQRRGPALSAVMLNTAGGVTGGDQFALDLEAEAGSHLTISTQAAERIYRAQPGPSGQVTNRLVLRDNTRVDWLPQETILFDQASLSRRLEIDMTASSRLLACEALVFGRRAMGETVDQLHLTDRIDLRIDGRLAFADRLRLTSNAEAQLARIGVAGGAVAMATILFAASGAAGHVPALRDMLPNTGGVSALSGDLIVLRVLGADSYALRQSVLPVLAHLNQAALPRTWMI</sequence>
<dbReference type="PANTHER" id="PTHR33643:SF1">
    <property type="entry name" value="UREASE ACCESSORY PROTEIN D"/>
    <property type="match status" value="1"/>
</dbReference>
<dbReference type="GO" id="GO:0016151">
    <property type="term" value="F:nickel cation binding"/>
    <property type="evidence" value="ECO:0007669"/>
    <property type="project" value="UniProtKB-UniRule"/>
</dbReference>
<name>A0A2R8AZW7_9RHOB</name>
<evidence type="ECO:0000256" key="2">
    <source>
        <dbReference type="ARBA" id="ARBA00023186"/>
    </source>
</evidence>
<gene>
    <name evidence="3 4" type="primary">ureD</name>
    <name evidence="4" type="ORF">PRI8871_03394</name>
</gene>
<accession>A0A2R8AZW7</accession>
<evidence type="ECO:0000313" key="5">
    <source>
        <dbReference type="Proteomes" id="UP000244904"/>
    </source>
</evidence>
<keyword evidence="2 3" id="KW-0143">Chaperone</keyword>
<comment type="subunit">
    <text evidence="3">UreD, UreF and UreG form a complex that acts as a GTP-hydrolysis-dependent molecular chaperone, activating the urease apoprotein by helping to assemble the nickel containing metallocenter of UreC. The UreE protein probably delivers the nickel.</text>
</comment>
<dbReference type="PANTHER" id="PTHR33643">
    <property type="entry name" value="UREASE ACCESSORY PROTEIN D"/>
    <property type="match status" value="1"/>
</dbReference>
<dbReference type="AlphaFoldDB" id="A0A2R8AZW7"/>